<dbReference type="InterPro" id="IPR036388">
    <property type="entry name" value="WH-like_DNA-bd_sf"/>
</dbReference>
<comment type="similarity">
    <text evidence="1">Belongs to the initiator RepB protein family.</text>
</comment>
<evidence type="ECO:0000313" key="3">
    <source>
        <dbReference type="EMBL" id="MDN2483895.1"/>
    </source>
</evidence>
<dbReference type="Gene3D" id="1.10.10.10">
    <property type="entry name" value="Winged helix-like DNA-binding domain superfamily/Winged helix DNA-binding domain"/>
    <property type="match status" value="2"/>
</dbReference>
<dbReference type="SUPFAM" id="SSF46785">
    <property type="entry name" value="Winged helix' DNA-binding domain"/>
    <property type="match status" value="2"/>
</dbReference>
<dbReference type="RefSeq" id="WP_289964061.1">
    <property type="nucleotide sequence ID" value="NZ_JAUEOZ010000003.1"/>
</dbReference>
<dbReference type="EMBL" id="JAUEOZ010000003">
    <property type="protein sequence ID" value="MDN2483895.1"/>
    <property type="molecule type" value="Genomic_DNA"/>
</dbReference>
<organism evidence="3 4">
    <name type="scientific">Vibrio agarivorans</name>
    <dbReference type="NCBI Taxonomy" id="153622"/>
    <lineage>
        <taxon>Bacteria</taxon>
        <taxon>Pseudomonadati</taxon>
        <taxon>Pseudomonadota</taxon>
        <taxon>Gammaproteobacteria</taxon>
        <taxon>Vibrionales</taxon>
        <taxon>Vibrionaceae</taxon>
        <taxon>Vibrio</taxon>
    </lineage>
</organism>
<proteinExistence type="inferred from homology"/>
<sequence>MTRSKKSKKSPVVRQANALTTAAYSLTRTEKRLVYLGLISIGKGNVALNEFGQYPVDINHSEYKALFDDAASNASRDIGKAAKDLNRREVIFFPEDDDGEDGEKAEIGMSWTTKRFHKPRRGQTTLFFNAELIDIIVPQGKDYTKFLIGEGGNLTNPHYMRLFESLSQWSYRKKVKFSIEWMIERYELPKSYTRMSDFRRRFLHPAMKEINDNTSLSVEFKEVPNPDNPKQVKHIEFTFRQTTKPLAVEPLAESSSVLDGWDKGIFEPEEFEESDAMRFYQVVDQGGELTLAELNHLAEQLPKLMSEVQPSQDFYTLFKSAKVMAKRKAESIK</sequence>
<evidence type="ECO:0000259" key="2">
    <source>
        <dbReference type="Pfam" id="PF01051"/>
    </source>
</evidence>
<comment type="caution">
    <text evidence="3">The sequence shown here is derived from an EMBL/GenBank/DDBJ whole genome shotgun (WGS) entry which is preliminary data.</text>
</comment>
<accession>A0ABT7Y758</accession>
<name>A0ABT7Y758_9VIBR</name>
<keyword evidence="4" id="KW-1185">Reference proteome</keyword>
<dbReference type="InterPro" id="IPR036390">
    <property type="entry name" value="WH_DNA-bd_sf"/>
</dbReference>
<gene>
    <name evidence="3" type="ORF">QWJ08_21305</name>
</gene>
<reference evidence="3" key="1">
    <citation type="submission" date="2024-05" db="EMBL/GenBank/DDBJ databases">
        <title>Genome Sequences of Four Agar- Degrading Marine Bacteria.</title>
        <authorList>
            <person name="Phillips E.K."/>
            <person name="Shaffer J.C."/>
            <person name="Henson M.W."/>
            <person name="Temperton B."/>
            <person name="Thrash C.J."/>
            <person name="Martin M.O."/>
        </authorList>
    </citation>
    <scope>NUCLEOTIDE SEQUENCE</scope>
    <source>
        <strain evidence="3">EKP203</strain>
    </source>
</reference>
<dbReference type="Proteomes" id="UP001169719">
    <property type="component" value="Unassembled WGS sequence"/>
</dbReference>
<dbReference type="Pfam" id="PF01051">
    <property type="entry name" value="Rep3_N"/>
    <property type="match status" value="1"/>
</dbReference>
<evidence type="ECO:0000256" key="1">
    <source>
        <dbReference type="ARBA" id="ARBA00038283"/>
    </source>
</evidence>
<dbReference type="Pfam" id="PF21205">
    <property type="entry name" value="Rep3_C"/>
    <property type="match status" value="1"/>
</dbReference>
<feature type="domain" description="Initiator Rep protein WH1" evidence="2">
    <location>
        <begin position="13"/>
        <end position="166"/>
    </location>
</feature>
<evidence type="ECO:0000313" key="4">
    <source>
        <dbReference type="Proteomes" id="UP001169719"/>
    </source>
</evidence>
<dbReference type="InterPro" id="IPR000525">
    <property type="entry name" value="Initiator_Rep_WH1"/>
</dbReference>
<protein>
    <submittedName>
        <fullName evidence="3">RepB family plasmid replication initiator protein</fullName>
    </submittedName>
</protein>